<reference evidence="1 2" key="1">
    <citation type="submission" date="2013-11" db="EMBL/GenBank/DDBJ databases">
        <title>Draft genome sequence and annotation of the entomopathogenic bacterium, Xenorhabdus cabanillasi strain JM26.</title>
        <authorList>
            <person name="Gualtieri M."/>
            <person name="Ogier J.C."/>
            <person name="Pages S."/>
            <person name="Givaudan A."/>
            <person name="Gaudriault S."/>
        </authorList>
    </citation>
    <scope>NUCLEOTIDE SEQUENCE [LARGE SCALE GENOMIC DNA]</scope>
    <source>
        <strain evidence="1 2">JM26</strain>
    </source>
</reference>
<dbReference type="EMBL" id="CBXE010000217">
    <property type="protein sequence ID" value="CDL86283.1"/>
    <property type="molecule type" value="Genomic_DNA"/>
</dbReference>
<dbReference type="Proteomes" id="UP000019197">
    <property type="component" value="Unassembled WGS sequence"/>
</dbReference>
<gene>
    <name evidence="1" type="ORF">XCR1_2940008</name>
</gene>
<accession>W1J8C9</accession>
<dbReference type="AlphaFoldDB" id="W1J8C9"/>
<comment type="caution">
    <text evidence="1">The sequence shown here is derived from an EMBL/GenBank/DDBJ whole genome shotgun (WGS) entry which is preliminary data.</text>
</comment>
<protein>
    <submittedName>
        <fullName evidence="1">Uncharacterized protein</fullName>
    </submittedName>
</protein>
<organism evidence="1 2">
    <name type="scientific">Xenorhabdus cabanillasii JM26</name>
    <dbReference type="NCBI Taxonomy" id="1427517"/>
    <lineage>
        <taxon>Bacteria</taxon>
        <taxon>Pseudomonadati</taxon>
        <taxon>Pseudomonadota</taxon>
        <taxon>Gammaproteobacteria</taxon>
        <taxon>Enterobacterales</taxon>
        <taxon>Morganellaceae</taxon>
        <taxon>Xenorhabdus</taxon>
    </lineage>
</organism>
<name>W1J8C9_9GAMM</name>
<evidence type="ECO:0000313" key="2">
    <source>
        <dbReference type="Proteomes" id="UP000019197"/>
    </source>
</evidence>
<evidence type="ECO:0000313" key="1">
    <source>
        <dbReference type="EMBL" id="CDL86283.1"/>
    </source>
</evidence>
<proteinExistence type="predicted"/>
<sequence>MIIAFLTQIYCSLGIFFISLLGDNFECEKLIFTQMLANLDY</sequence>